<sequence>MDPFKQLLMSTFTPSKTGQETHRSKLTICTSISNNFQSLALYIEASDIKLKFMEDMLELFITLSTISRKTSMGQDKLDVLLSIIYLIIQALSSIMKRIGKTVAFTQSTQELFKKFWVYSIVNSGSGTGSFSQNTIDYFREIATFSPPLVVDHLRSYLSFNLQKDTTLNDADLFETKNLLIKTLNCSNRSDVSNAILKLPPLHIVYLVAFYEQESLAVEKDTKNFPNIFMYLEDPAIEKEKENITVIIDLICEEIFQKFINQLELRAPGSDRDQDLVNHISLLLLNFNSERKKVQRAADKYLSMLMNKFPHMLWNSSVIRIMLDFMNILNVTCEKLDYGNMASMIIDVPHTKLRYSIPDTKEKRNEIILDFKSRCQSLINEATRCAPSIVSSIFLDYVVDNRFSFKEPRIHYGMEVLLNSMILPEQPKVDDINDSQMTNVSSSLLQDSSFSKKAKDRNEKPSYDFKTIVSNCIFTASGRIQYIGQIHGLLVGKTHEIINGKKVYPEFEKSLKLSVASKDKMSKSEFENFVMLCTAYICTTRNFLRKLVFYLCNCPVTNFNIPSIEFSIQSWEWIFTTCTNRQMSLLSMICKAWETTAKMKLGMFNFEMTMRHSRSYHTNQATVHDIWLKYLIEKFDQVKYYSDNQVSVIARFVGLNVQLILDEKHKLKEEYFEINSLPYIRLMIFGLKLLEKQYLSNLICRLEYRERILKAILIYFSVDPIWPDPLQTKNLIDSIYMLYKLLINDRKWQNNEKELLNDEDFASITFDSYFNSITVPATISKKV</sequence>
<organism evidence="3 4">
    <name type="scientific">Thelohanellus kitauei</name>
    <name type="common">Myxosporean</name>
    <dbReference type="NCBI Taxonomy" id="669202"/>
    <lineage>
        <taxon>Eukaryota</taxon>
        <taxon>Metazoa</taxon>
        <taxon>Cnidaria</taxon>
        <taxon>Myxozoa</taxon>
        <taxon>Myxosporea</taxon>
        <taxon>Bivalvulida</taxon>
        <taxon>Platysporina</taxon>
        <taxon>Myxobolidae</taxon>
        <taxon>Thelohanellus</taxon>
    </lineage>
</organism>
<comment type="similarity">
    <text evidence="1">Belongs to the PI3/PI4-kinase family. Type III PI4K subfamily.</text>
</comment>
<comment type="caution">
    <text evidence="3">The sequence shown here is derived from an EMBL/GenBank/DDBJ whole genome shotgun (WGS) entry which is preliminary data.</text>
</comment>
<dbReference type="OrthoDB" id="10264149at2759"/>
<gene>
    <name evidence="3" type="ORF">RF11_07217</name>
</gene>
<feature type="domain" description="PI4-kinase N-terminal" evidence="2">
    <location>
        <begin position="125"/>
        <end position="489"/>
    </location>
</feature>
<evidence type="ECO:0000313" key="3">
    <source>
        <dbReference type="EMBL" id="KII73416.1"/>
    </source>
</evidence>
<dbReference type="Proteomes" id="UP000031668">
    <property type="component" value="Unassembled WGS sequence"/>
</dbReference>
<name>A0A0C2N1A9_THEKT</name>
<keyword evidence="4" id="KW-1185">Reference proteome</keyword>
<dbReference type="InterPro" id="IPR045495">
    <property type="entry name" value="PI4K_N"/>
</dbReference>
<evidence type="ECO:0000256" key="1">
    <source>
        <dbReference type="ARBA" id="ARBA00006209"/>
    </source>
</evidence>
<protein>
    <submittedName>
        <fullName evidence="3">Phosphatidylinositol 4-kinase alpha</fullName>
    </submittedName>
</protein>
<feature type="domain" description="PI4-kinase N-terminal" evidence="2">
    <location>
        <begin position="542"/>
        <end position="745"/>
    </location>
</feature>
<keyword evidence="3" id="KW-0418">Kinase</keyword>
<keyword evidence="3" id="KW-0808">Transferase</keyword>
<dbReference type="EMBL" id="JWZT01000855">
    <property type="protein sequence ID" value="KII73416.1"/>
    <property type="molecule type" value="Genomic_DNA"/>
</dbReference>
<reference evidence="3 4" key="1">
    <citation type="journal article" date="2014" name="Genome Biol. Evol.">
        <title>The genome of the myxosporean Thelohanellus kitauei shows adaptations to nutrient acquisition within its fish host.</title>
        <authorList>
            <person name="Yang Y."/>
            <person name="Xiong J."/>
            <person name="Zhou Z."/>
            <person name="Huo F."/>
            <person name="Miao W."/>
            <person name="Ran C."/>
            <person name="Liu Y."/>
            <person name="Zhang J."/>
            <person name="Feng J."/>
            <person name="Wang M."/>
            <person name="Wang M."/>
            <person name="Wang L."/>
            <person name="Yao B."/>
        </authorList>
    </citation>
    <scope>NUCLEOTIDE SEQUENCE [LARGE SCALE GENOMIC DNA]</scope>
    <source>
        <strain evidence="3">Wuqing</strain>
    </source>
</reference>
<dbReference type="Pfam" id="PF19274">
    <property type="entry name" value="PI4K_N"/>
    <property type="match status" value="2"/>
</dbReference>
<accession>A0A0C2N1A9</accession>
<evidence type="ECO:0000259" key="2">
    <source>
        <dbReference type="Pfam" id="PF19274"/>
    </source>
</evidence>
<dbReference type="GO" id="GO:0016301">
    <property type="term" value="F:kinase activity"/>
    <property type="evidence" value="ECO:0007669"/>
    <property type="project" value="UniProtKB-KW"/>
</dbReference>
<evidence type="ECO:0000313" key="4">
    <source>
        <dbReference type="Proteomes" id="UP000031668"/>
    </source>
</evidence>
<dbReference type="AlphaFoldDB" id="A0A0C2N1A9"/>
<proteinExistence type="inferred from homology"/>